<dbReference type="InterPro" id="IPR055430">
    <property type="entry name" value="HAT_Syf1_CNRKL1_C"/>
</dbReference>
<keyword evidence="6" id="KW-0539">Nucleus</keyword>
<dbReference type="InterPro" id="IPR045075">
    <property type="entry name" value="Syf1-like"/>
</dbReference>
<name>A0A016UU79_9BILA</name>
<dbReference type="SUPFAM" id="SSF48452">
    <property type="entry name" value="TPR-like"/>
    <property type="match status" value="1"/>
</dbReference>
<protein>
    <recommendedName>
        <fullName evidence="7">Pre-mRNA-splicing factor Syf1/CRNKL1-like C-terminal HAT-repeats domain-containing protein</fullName>
    </recommendedName>
</protein>
<dbReference type="PANTHER" id="PTHR11246">
    <property type="entry name" value="PRE-MRNA SPLICING FACTOR"/>
    <property type="match status" value="1"/>
</dbReference>
<evidence type="ECO:0000256" key="3">
    <source>
        <dbReference type="ARBA" id="ARBA00022664"/>
    </source>
</evidence>
<evidence type="ECO:0000313" key="8">
    <source>
        <dbReference type="EMBL" id="EYC17998.1"/>
    </source>
</evidence>
<dbReference type="InterPro" id="IPR003107">
    <property type="entry name" value="HAT"/>
</dbReference>
<dbReference type="SMART" id="SM00386">
    <property type="entry name" value="HAT"/>
    <property type="match status" value="3"/>
</dbReference>
<dbReference type="OrthoDB" id="10067343at2759"/>
<dbReference type="GO" id="GO:0000974">
    <property type="term" value="C:Prp19 complex"/>
    <property type="evidence" value="ECO:0007669"/>
    <property type="project" value="TreeGrafter"/>
</dbReference>
<comment type="caution">
    <text evidence="8">The sequence shown here is derived from an EMBL/GenBank/DDBJ whole genome shotgun (WGS) entry which is preliminary data.</text>
</comment>
<dbReference type="STRING" id="53326.A0A016UU79"/>
<evidence type="ECO:0000256" key="6">
    <source>
        <dbReference type="ARBA" id="ARBA00023242"/>
    </source>
</evidence>
<organism evidence="8 9">
    <name type="scientific">Ancylostoma ceylanicum</name>
    <dbReference type="NCBI Taxonomy" id="53326"/>
    <lineage>
        <taxon>Eukaryota</taxon>
        <taxon>Metazoa</taxon>
        <taxon>Ecdysozoa</taxon>
        <taxon>Nematoda</taxon>
        <taxon>Chromadorea</taxon>
        <taxon>Rhabditida</taxon>
        <taxon>Rhabditina</taxon>
        <taxon>Rhabditomorpha</taxon>
        <taxon>Strongyloidea</taxon>
        <taxon>Ancylostomatidae</taxon>
        <taxon>Ancylostomatinae</taxon>
        <taxon>Ancylostoma</taxon>
    </lineage>
</organism>
<reference evidence="9" key="1">
    <citation type="journal article" date="2015" name="Nat. Genet.">
        <title>The genome and transcriptome of the zoonotic hookworm Ancylostoma ceylanicum identify infection-specific gene families.</title>
        <authorList>
            <person name="Schwarz E.M."/>
            <person name="Hu Y."/>
            <person name="Antoshechkin I."/>
            <person name="Miller M.M."/>
            <person name="Sternberg P.W."/>
            <person name="Aroian R.V."/>
        </authorList>
    </citation>
    <scope>NUCLEOTIDE SEQUENCE</scope>
    <source>
        <strain evidence="9">HY135</strain>
    </source>
</reference>
<feature type="domain" description="Pre-mRNA-splicing factor Syf1/CRNKL1-like C-terminal HAT-repeats" evidence="7">
    <location>
        <begin position="21"/>
        <end position="120"/>
    </location>
</feature>
<dbReference type="PANTHER" id="PTHR11246:SF5">
    <property type="entry name" value="PRE-MRNA-SPLICING FACTOR SYF1"/>
    <property type="match status" value="1"/>
</dbReference>
<proteinExistence type="inferred from homology"/>
<comment type="similarity">
    <text evidence="2">Belongs to the crooked-neck family.</text>
</comment>
<dbReference type="AlphaFoldDB" id="A0A016UU79"/>
<evidence type="ECO:0000256" key="4">
    <source>
        <dbReference type="ARBA" id="ARBA00022737"/>
    </source>
</evidence>
<keyword evidence="9" id="KW-1185">Reference proteome</keyword>
<dbReference type="Proteomes" id="UP000024635">
    <property type="component" value="Unassembled WGS sequence"/>
</dbReference>
<dbReference type="GO" id="GO:0071007">
    <property type="term" value="C:U2-type catalytic step 2 spliceosome"/>
    <property type="evidence" value="ECO:0007669"/>
    <property type="project" value="TreeGrafter"/>
</dbReference>
<sequence>MCSGRVGSNRDAGSREVTAANELVSDVYSCRDVCDRILNLRIATPQTVKNYAMFLQKHDYFEYAFKAYERRVAVFKWPQVFDIWDLYLAKLVKGRGGKQMERARYLFEHCLETCPAKFTKSRDLILQYAQMERALGKIDRARAISAHASEICDPKVCAVFYFEVSS</sequence>
<keyword evidence="5" id="KW-0508">mRNA splicing</keyword>
<dbReference type="InterPro" id="IPR011990">
    <property type="entry name" value="TPR-like_helical_dom_sf"/>
</dbReference>
<keyword evidence="3" id="KW-0507">mRNA processing</keyword>
<dbReference type="GO" id="GO:0000349">
    <property type="term" value="P:generation of catalytic spliceosome for first transesterification step"/>
    <property type="evidence" value="ECO:0007669"/>
    <property type="project" value="TreeGrafter"/>
</dbReference>
<dbReference type="Pfam" id="PF23231">
    <property type="entry name" value="HAT_Syf1_CNRKL1_C"/>
    <property type="match status" value="1"/>
</dbReference>
<comment type="subcellular location">
    <subcellularLocation>
        <location evidence="1">Nucleus</location>
    </subcellularLocation>
</comment>
<accession>A0A016UU79</accession>
<keyword evidence="4" id="KW-0677">Repeat</keyword>
<gene>
    <name evidence="8" type="primary">Acey_s0029.g2001</name>
    <name evidence="8" type="ORF">Y032_0029g2001</name>
</gene>
<dbReference type="EMBL" id="JARK01001365">
    <property type="protein sequence ID" value="EYC17998.1"/>
    <property type="molecule type" value="Genomic_DNA"/>
</dbReference>
<dbReference type="Gene3D" id="1.25.40.10">
    <property type="entry name" value="Tetratricopeptide repeat domain"/>
    <property type="match status" value="1"/>
</dbReference>
<evidence type="ECO:0000256" key="1">
    <source>
        <dbReference type="ARBA" id="ARBA00004123"/>
    </source>
</evidence>
<evidence type="ECO:0000256" key="5">
    <source>
        <dbReference type="ARBA" id="ARBA00023187"/>
    </source>
</evidence>
<evidence type="ECO:0000313" key="9">
    <source>
        <dbReference type="Proteomes" id="UP000024635"/>
    </source>
</evidence>
<evidence type="ECO:0000259" key="7">
    <source>
        <dbReference type="Pfam" id="PF23231"/>
    </source>
</evidence>
<dbReference type="GO" id="GO:0071014">
    <property type="term" value="C:post-mRNA release spliceosomal complex"/>
    <property type="evidence" value="ECO:0007669"/>
    <property type="project" value="TreeGrafter"/>
</dbReference>
<evidence type="ECO:0000256" key="2">
    <source>
        <dbReference type="ARBA" id="ARBA00008644"/>
    </source>
</evidence>